<dbReference type="InterPro" id="IPR031107">
    <property type="entry name" value="Small_HSP"/>
</dbReference>
<feature type="compositionally biased region" description="Low complexity" evidence="3">
    <location>
        <begin position="99"/>
        <end position="109"/>
    </location>
</feature>
<evidence type="ECO:0000259" key="4">
    <source>
        <dbReference type="PROSITE" id="PS01031"/>
    </source>
</evidence>
<feature type="domain" description="SHSP" evidence="4">
    <location>
        <begin position="120"/>
        <end position="230"/>
    </location>
</feature>
<dbReference type="Pfam" id="PF00011">
    <property type="entry name" value="HSP20"/>
    <property type="match status" value="1"/>
</dbReference>
<dbReference type="PROSITE" id="PS01031">
    <property type="entry name" value="SHSP"/>
    <property type="match status" value="1"/>
</dbReference>
<evidence type="ECO:0000313" key="5">
    <source>
        <dbReference type="EMBL" id="PIW90033.1"/>
    </source>
</evidence>
<organism evidence="5 6">
    <name type="scientific">Candidatus Nealsonbacteria bacterium CG_4_8_14_3_um_filter_40_11</name>
    <dbReference type="NCBI Taxonomy" id="1974690"/>
    <lineage>
        <taxon>Bacteria</taxon>
        <taxon>Candidatus Nealsoniibacteriota</taxon>
    </lineage>
</organism>
<comment type="similarity">
    <text evidence="1 2">Belongs to the small heat shock protein (HSP20) family.</text>
</comment>
<protein>
    <recommendedName>
        <fullName evidence="4">SHSP domain-containing protein</fullName>
    </recommendedName>
</protein>
<dbReference type="Gene3D" id="2.60.40.790">
    <property type="match status" value="1"/>
</dbReference>
<dbReference type="PANTHER" id="PTHR11527">
    <property type="entry name" value="HEAT-SHOCK PROTEIN 20 FAMILY MEMBER"/>
    <property type="match status" value="1"/>
</dbReference>
<comment type="caution">
    <text evidence="5">The sequence shown here is derived from an EMBL/GenBank/DDBJ whole genome shotgun (WGS) entry which is preliminary data.</text>
</comment>
<accession>A0A2M7IJV6</accession>
<name>A0A2M7IJV6_9BACT</name>
<feature type="compositionally biased region" description="Basic and acidic residues" evidence="3">
    <location>
        <begin position="20"/>
        <end position="34"/>
    </location>
</feature>
<evidence type="ECO:0000256" key="1">
    <source>
        <dbReference type="PROSITE-ProRule" id="PRU00285"/>
    </source>
</evidence>
<dbReference type="EMBL" id="PFHH01000035">
    <property type="protein sequence ID" value="PIW90033.1"/>
    <property type="molecule type" value="Genomic_DNA"/>
</dbReference>
<gene>
    <name evidence="5" type="ORF">COZ92_01845</name>
</gene>
<evidence type="ECO:0000313" key="6">
    <source>
        <dbReference type="Proteomes" id="UP000229238"/>
    </source>
</evidence>
<dbReference type="InterPro" id="IPR002068">
    <property type="entry name" value="A-crystallin/Hsp20_dom"/>
</dbReference>
<feature type="region of interest" description="Disordered" evidence="3">
    <location>
        <begin position="1"/>
        <end position="111"/>
    </location>
</feature>
<sequence length="230" mass="25893">MAGSFFEKLKKGMGIEGPIEETKETEEKPPKESLRLPTGQAKRKRVRIASRQKASVGPEEKITINQPVLEEEPEPETEPEPKPELEQTPAPEEVEKPAAADSASVATSAKEAALEDKEKWFEAEGELAIDVYQTETDLVIQSAIAGVKPEDLDITLERDILTVRGVRQKPFEETGDYFTQECYWGPFSREVILPVEVDPDRAEASMKDGILTIRIPKILREKKRRIKVRL</sequence>
<evidence type="ECO:0000256" key="3">
    <source>
        <dbReference type="SAM" id="MobiDB-lite"/>
    </source>
</evidence>
<dbReference type="SUPFAM" id="SSF49764">
    <property type="entry name" value="HSP20-like chaperones"/>
    <property type="match status" value="1"/>
</dbReference>
<dbReference type="CDD" id="cd06464">
    <property type="entry name" value="ACD_sHsps-like"/>
    <property type="match status" value="1"/>
</dbReference>
<dbReference type="AlphaFoldDB" id="A0A2M7IJV6"/>
<reference evidence="6" key="1">
    <citation type="submission" date="2017-09" db="EMBL/GenBank/DDBJ databases">
        <title>Depth-based differentiation of microbial function through sediment-hosted aquifers and enrichment of novel symbionts in the deep terrestrial subsurface.</title>
        <authorList>
            <person name="Probst A.J."/>
            <person name="Ladd B."/>
            <person name="Jarett J.K."/>
            <person name="Geller-Mcgrath D.E."/>
            <person name="Sieber C.M.K."/>
            <person name="Emerson J.B."/>
            <person name="Anantharaman K."/>
            <person name="Thomas B.C."/>
            <person name="Malmstrom R."/>
            <person name="Stieglmeier M."/>
            <person name="Klingl A."/>
            <person name="Woyke T."/>
            <person name="Ryan C.M."/>
            <person name="Banfield J.F."/>
        </authorList>
    </citation>
    <scope>NUCLEOTIDE SEQUENCE [LARGE SCALE GENOMIC DNA]</scope>
</reference>
<evidence type="ECO:0000256" key="2">
    <source>
        <dbReference type="RuleBase" id="RU003616"/>
    </source>
</evidence>
<dbReference type="InterPro" id="IPR008978">
    <property type="entry name" value="HSP20-like_chaperone"/>
</dbReference>
<feature type="compositionally biased region" description="Basic residues" evidence="3">
    <location>
        <begin position="41"/>
        <end position="50"/>
    </location>
</feature>
<feature type="compositionally biased region" description="Acidic residues" evidence="3">
    <location>
        <begin position="69"/>
        <end position="78"/>
    </location>
</feature>
<proteinExistence type="inferred from homology"/>
<dbReference type="Proteomes" id="UP000229238">
    <property type="component" value="Unassembled WGS sequence"/>
</dbReference>